<proteinExistence type="predicted"/>
<keyword evidence="2" id="KW-1185">Reference proteome</keyword>
<comment type="caution">
    <text evidence="1">The sequence shown here is derived from an EMBL/GenBank/DDBJ whole genome shotgun (WGS) entry which is preliminary data.</text>
</comment>
<gene>
    <name evidence="1" type="ORF">VNO77_02663</name>
</gene>
<dbReference type="Proteomes" id="UP001367508">
    <property type="component" value="Unassembled WGS sequence"/>
</dbReference>
<evidence type="ECO:0000313" key="2">
    <source>
        <dbReference type="Proteomes" id="UP001367508"/>
    </source>
</evidence>
<dbReference type="EMBL" id="JAYMYQ010000001">
    <property type="protein sequence ID" value="KAK7360654.1"/>
    <property type="molecule type" value="Genomic_DNA"/>
</dbReference>
<sequence length="119" mass="13159">MHGAECAREGVTAPSSPTTLQCNHVGLPIILRSRDVVRRDGSPLGGKNLKDSLWFWSEKDPNERIEDPQFSKKPLRNLLPFSPPVANSCDQRLSLQYNNAANNAATLLCHRSNSLPVQP</sequence>
<name>A0AAN9MYZ1_CANGL</name>
<evidence type="ECO:0000313" key="1">
    <source>
        <dbReference type="EMBL" id="KAK7360654.1"/>
    </source>
</evidence>
<reference evidence="1 2" key="1">
    <citation type="submission" date="2024-01" db="EMBL/GenBank/DDBJ databases">
        <title>The genomes of 5 underutilized Papilionoideae crops provide insights into root nodulation and disease resistanc.</title>
        <authorList>
            <person name="Jiang F."/>
        </authorList>
    </citation>
    <scope>NUCLEOTIDE SEQUENCE [LARGE SCALE GENOMIC DNA]</scope>
    <source>
        <strain evidence="1">LVBAO_FW01</strain>
        <tissue evidence="1">Leaves</tissue>
    </source>
</reference>
<organism evidence="1 2">
    <name type="scientific">Canavalia gladiata</name>
    <name type="common">Sword bean</name>
    <name type="synonym">Dolichos gladiatus</name>
    <dbReference type="NCBI Taxonomy" id="3824"/>
    <lineage>
        <taxon>Eukaryota</taxon>
        <taxon>Viridiplantae</taxon>
        <taxon>Streptophyta</taxon>
        <taxon>Embryophyta</taxon>
        <taxon>Tracheophyta</taxon>
        <taxon>Spermatophyta</taxon>
        <taxon>Magnoliopsida</taxon>
        <taxon>eudicotyledons</taxon>
        <taxon>Gunneridae</taxon>
        <taxon>Pentapetalae</taxon>
        <taxon>rosids</taxon>
        <taxon>fabids</taxon>
        <taxon>Fabales</taxon>
        <taxon>Fabaceae</taxon>
        <taxon>Papilionoideae</taxon>
        <taxon>50 kb inversion clade</taxon>
        <taxon>NPAAA clade</taxon>
        <taxon>indigoferoid/millettioid clade</taxon>
        <taxon>Phaseoleae</taxon>
        <taxon>Canavalia</taxon>
    </lineage>
</organism>
<dbReference type="AlphaFoldDB" id="A0AAN9MYZ1"/>
<protein>
    <submittedName>
        <fullName evidence="1">Uncharacterized protein</fullName>
    </submittedName>
</protein>
<accession>A0AAN9MYZ1</accession>